<dbReference type="RefSeq" id="XP_053016409.1">
    <property type="nucleotide sequence ID" value="XM_053165193.1"/>
</dbReference>
<evidence type="ECO:0000256" key="1">
    <source>
        <dbReference type="SAM" id="MobiDB-lite"/>
    </source>
</evidence>
<evidence type="ECO:0000313" key="2">
    <source>
        <dbReference type="EMBL" id="WAQ80854.1"/>
    </source>
</evidence>
<keyword evidence="3" id="KW-1185">Reference proteome</keyword>
<feature type="compositionally biased region" description="Polar residues" evidence="1">
    <location>
        <begin position="15"/>
        <end position="25"/>
    </location>
</feature>
<dbReference type="Proteomes" id="UP001164743">
    <property type="component" value="Chromosome 1A"/>
</dbReference>
<protein>
    <submittedName>
        <fullName evidence="2">Uncharacterized protein</fullName>
    </submittedName>
</protein>
<feature type="region of interest" description="Disordered" evidence="1">
    <location>
        <begin position="15"/>
        <end position="75"/>
    </location>
</feature>
<dbReference type="GeneID" id="77806088"/>
<proteinExistence type="predicted"/>
<reference evidence="2" key="1">
    <citation type="submission" date="2022-10" db="EMBL/GenBank/DDBJ databases">
        <title>Puccinia triticina Genome sequencing and assembly.</title>
        <authorList>
            <person name="Li C."/>
        </authorList>
    </citation>
    <scope>NUCLEOTIDE SEQUENCE</scope>
    <source>
        <strain evidence="2">Pt15</strain>
    </source>
</reference>
<feature type="compositionally biased region" description="Pro residues" evidence="1">
    <location>
        <begin position="66"/>
        <end position="75"/>
    </location>
</feature>
<sequence>MSENESLVDKVCASTSNDKAYSNYGSMDGFIRPPPPRGPPHITVPSDAQELPPPLAQTPSAVIRPTPQPVHQPPQPYAAVHQPLQKPASRADHCPAPAVPAPPRRAPPVGNHPLVDSMLASAQLLDTDLQLAQQLFNAPEETRWQLQVVMWLTQRRLTAALPAAADPAHETAHVYSQVFRTRVRQRIQEILMQSTLESYSRAQLAYGQISVHSPLPLIKSYILEQSPAFRRQHLPAGIPHNHEAMAGLATFLRGMVKHEQTHMRNLLLSNV</sequence>
<accession>A0ABY7C7B0</accession>
<evidence type="ECO:0000313" key="3">
    <source>
        <dbReference type="Proteomes" id="UP001164743"/>
    </source>
</evidence>
<organism evidence="2 3">
    <name type="scientific">Puccinia triticina</name>
    <dbReference type="NCBI Taxonomy" id="208348"/>
    <lineage>
        <taxon>Eukaryota</taxon>
        <taxon>Fungi</taxon>
        <taxon>Dikarya</taxon>
        <taxon>Basidiomycota</taxon>
        <taxon>Pucciniomycotina</taxon>
        <taxon>Pucciniomycetes</taxon>
        <taxon>Pucciniales</taxon>
        <taxon>Pucciniaceae</taxon>
        <taxon>Puccinia</taxon>
    </lineage>
</organism>
<name>A0ABY7C7B0_9BASI</name>
<dbReference type="EMBL" id="CP110421">
    <property type="protein sequence ID" value="WAQ80854.1"/>
    <property type="molecule type" value="Genomic_DNA"/>
</dbReference>
<gene>
    <name evidence="2" type="ORF">PtA15_1A192</name>
</gene>